<sequence length="147" mass="16390">MSSNTICVTTNIGIRSQTYMKDWLSYDWVPNGPFCSADKAMSSLPQVGLTVSVLDLNAMLQPDIPGPLIISDIAVICCKYHGVWNTTIEIAEYRIQNHATVLLVSFSTTVEERCWVTPMALRREEDLQETTSVGAELKLRGGNYIFL</sequence>
<dbReference type="InParanoid" id="A0A0D0A3P3"/>
<keyword evidence="2" id="KW-1185">Reference proteome</keyword>
<protein>
    <submittedName>
        <fullName evidence="1">Uncharacterized protein</fullName>
    </submittedName>
</protein>
<organism evidence="1 2">
    <name type="scientific">Suillus luteus UH-Slu-Lm8-n1</name>
    <dbReference type="NCBI Taxonomy" id="930992"/>
    <lineage>
        <taxon>Eukaryota</taxon>
        <taxon>Fungi</taxon>
        <taxon>Dikarya</taxon>
        <taxon>Basidiomycota</taxon>
        <taxon>Agaricomycotina</taxon>
        <taxon>Agaricomycetes</taxon>
        <taxon>Agaricomycetidae</taxon>
        <taxon>Boletales</taxon>
        <taxon>Suillineae</taxon>
        <taxon>Suillaceae</taxon>
        <taxon>Suillus</taxon>
    </lineage>
</organism>
<evidence type="ECO:0000313" key="2">
    <source>
        <dbReference type="Proteomes" id="UP000054485"/>
    </source>
</evidence>
<accession>A0A0D0A3P3</accession>
<proteinExistence type="predicted"/>
<name>A0A0D0A3P3_9AGAM</name>
<gene>
    <name evidence="1" type="ORF">CY34DRAFT_105851</name>
</gene>
<dbReference type="AlphaFoldDB" id="A0A0D0A3P3"/>
<reference evidence="2" key="2">
    <citation type="submission" date="2015-01" db="EMBL/GenBank/DDBJ databases">
        <title>Evolutionary Origins and Diversification of the Mycorrhizal Mutualists.</title>
        <authorList>
            <consortium name="DOE Joint Genome Institute"/>
            <consortium name="Mycorrhizal Genomics Consortium"/>
            <person name="Kohler A."/>
            <person name="Kuo A."/>
            <person name="Nagy L.G."/>
            <person name="Floudas D."/>
            <person name="Copeland A."/>
            <person name="Barry K.W."/>
            <person name="Cichocki N."/>
            <person name="Veneault-Fourrey C."/>
            <person name="LaButti K."/>
            <person name="Lindquist E.A."/>
            <person name="Lipzen A."/>
            <person name="Lundell T."/>
            <person name="Morin E."/>
            <person name="Murat C."/>
            <person name="Riley R."/>
            <person name="Ohm R."/>
            <person name="Sun H."/>
            <person name="Tunlid A."/>
            <person name="Henrissat B."/>
            <person name="Grigoriev I.V."/>
            <person name="Hibbett D.S."/>
            <person name="Martin F."/>
        </authorList>
    </citation>
    <scope>NUCLEOTIDE SEQUENCE [LARGE SCALE GENOMIC DNA]</scope>
    <source>
        <strain evidence="2">UH-Slu-Lm8-n1</strain>
    </source>
</reference>
<dbReference type="HOGENOM" id="CLU_1769335_0_0_1"/>
<reference evidence="1 2" key="1">
    <citation type="submission" date="2014-04" db="EMBL/GenBank/DDBJ databases">
        <authorList>
            <consortium name="DOE Joint Genome Institute"/>
            <person name="Kuo A."/>
            <person name="Ruytinx J."/>
            <person name="Rineau F."/>
            <person name="Colpaert J."/>
            <person name="Kohler A."/>
            <person name="Nagy L.G."/>
            <person name="Floudas D."/>
            <person name="Copeland A."/>
            <person name="Barry K.W."/>
            <person name="Cichocki N."/>
            <person name="Veneault-Fourrey C."/>
            <person name="LaButti K."/>
            <person name="Lindquist E.A."/>
            <person name="Lipzen A."/>
            <person name="Lundell T."/>
            <person name="Morin E."/>
            <person name="Murat C."/>
            <person name="Sun H."/>
            <person name="Tunlid A."/>
            <person name="Henrissat B."/>
            <person name="Grigoriev I.V."/>
            <person name="Hibbett D.S."/>
            <person name="Martin F."/>
            <person name="Nordberg H.P."/>
            <person name="Cantor M.N."/>
            <person name="Hua S.X."/>
        </authorList>
    </citation>
    <scope>NUCLEOTIDE SEQUENCE [LARGE SCALE GENOMIC DNA]</scope>
    <source>
        <strain evidence="1 2">UH-Slu-Lm8-n1</strain>
    </source>
</reference>
<dbReference type="Proteomes" id="UP000054485">
    <property type="component" value="Unassembled WGS sequence"/>
</dbReference>
<dbReference type="EMBL" id="KN835186">
    <property type="protein sequence ID" value="KIK44645.1"/>
    <property type="molecule type" value="Genomic_DNA"/>
</dbReference>
<evidence type="ECO:0000313" key="1">
    <source>
        <dbReference type="EMBL" id="KIK44645.1"/>
    </source>
</evidence>